<sequence length="67" mass="7457">MLGMGTVAQVETSHVHTGLDEFQDALGGGRSRAERTNDLCATHVTKPYSYKTTAPLVHPRYWWVNTP</sequence>
<reference evidence="1 2" key="1">
    <citation type="journal article" date="2019" name="Int. J. Syst. Evol. Microbiol.">
        <title>The Global Catalogue of Microorganisms (GCM) 10K type strain sequencing project: providing services to taxonomists for standard genome sequencing and annotation.</title>
        <authorList>
            <consortium name="The Broad Institute Genomics Platform"/>
            <consortium name="The Broad Institute Genome Sequencing Center for Infectious Disease"/>
            <person name="Wu L."/>
            <person name="Ma J."/>
        </authorList>
    </citation>
    <scope>NUCLEOTIDE SEQUENCE [LARGE SCALE GENOMIC DNA]</scope>
    <source>
        <strain evidence="1 2">JCM 14307</strain>
    </source>
</reference>
<evidence type="ECO:0000313" key="1">
    <source>
        <dbReference type="EMBL" id="GAA1703155.1"/>
    </source>
</evidence>
<proteinExistence type="predicted"/>
<name>A0ABN2IE38_9ACTN</name>
<accession>A0ABN2IE38</accession>
<keyword evidence="2" id="KW-1185">Reference proteome</keyword>
<dbReference type="EMBL" id="BAAANF010000018">
    <property type="protein sequence ID" value="GAA1703155.1"/>
    <property type="molecule type" value="Genomic_DNA"/>
</dbReference>
<gene>
    <name evidence="1" type="ORF">GCM10009745_58240</name>
</gene>
<comment type="caution">
    <text evidence="1">The sequence shown here is derived from an EMBL/GenBank/DDBJ whole genome shotgun (WGS) entry which is preliminary data.</text>
</comment>
<dbReference type="Proteomes" id="UP001500280">
    <property type="component" value="Unassembled WGS sequence"/>
</dbReference>
<evidence type="ECO:0000313" key="2">
    <source>
        <dbReference type="Proteomes" id="UP001500280"/>
    </source>
</evidence>
<protein>
    <submittedName>
        <fullName evidence="1">Uncharacterized protein</fullName>
    </submittedName>
</protein>
<organism evidence="1 2">
    <name type="scientific">Kribbella yunnanensis</name>
    <dbReference type="NCBI Taxonomy" id="190194"/>
    <lineage>
        <taxon>Bacteria</taxon>
        <taxon>Bacillati</taxon>
        <taxon>Actinomycetota</taxon>
        <taxon>Actinomycetes</taxon>
        <taxon>Propionibacteriales</taxon>
        <taxon>Kribbellaceae</taxon>
        <taxon>Kribbella</taxon>
    </lineage>
</organism>